<dbReference type="Pfam" id="PF01370">
    <property type="entry name" value="Epimerase"/>
    <property type="match status" value="1"/>
</dbReference>
<dbReference type="EMBL" id="BMZG01000002">
    <property type="protein sequence ID" value="GHA67239.1"/>
    <property type="molecule type" value="Genomic_DNA"/>
</dbReference>
<evidence type="ECO:0000313" key="3">
    <source>
        <dbReference type="Proteomes" id="UP000614287"/>
    </source>
</evidence>
<dbReference type="PANTHER" id="PTHR12126:SF11">
    <property type="entry name" value="NADH DEHYDROGENASE [UBIQUINONE] 1 ALPHA SUBCOMPLEX SUBUNIT 9, MITOCHONDRIAL"/>
    <property type="match status" value="1"/>
</dbReference>
<dbReference type="SUPFAM" id="SSF51735">
    <property type="entry name" value="NAD(P)-binding Rossmann-fold domains"/>
    <property type="match status" value="1"/>
</dbReference>
<dbReference type="PANTHER" id="PTHR12126">
    <property type="entry name" value="NADH-UBIQUINONE OXIDOREDUCTASE 39 KDA SUBUNIT-RELATED"/>
    <property type="match status" value="1"/>
</dbReference>
<name>A0A8J3FZC6_9BURK</name>
<dbReference type="InterPro" id="IPR001509">
    <property type="entry name" value="Epimerase_deHydtase"/>
</dbReference>
<reference evidence="2" key="2">
    <citation type="submission" date="2020-09" db="EMBL/GenBank/DDBJ databases">
        <authorList>
            <person name="Sun Q."/>
            <person name="Kim S."/>
        </authorList>
    </citation>
    <scope>NUCLEOTIDE SEQUENCE</scope>
    <source>
        <strain evidence="2">KCTC 32501</strain>
    </source>
</reference>
<evidence type="ECO:0000313" key="2">
    <source>
        <dbReference type="EMBL" id="GHA67239.1"/>
    </source>
</evidence>
<gene>
    <name evidence="2" type="ORF">GCM10009007_04780</name>
</gene>
<organism evidence="2 3">
    <name type="scientific">Formosimonas limnophila</name>
    <dbReference type="NCBI Taxonomy" id="1384487"/>
    <lineage>
        <taxon>Bacteria</taxon>
        <taxon>Pseudomonadati</taxon>
        <taxon>Pseudomonadota</taxon>
        <taxon>Betaproteobacteria</taxon>
        <taxon>Burkholderiales</taxon>
        <taxon>Burkholderiaceae</taxon>
        <taxon>Formosimonas</taxon>
    </lineage>
</organism>
<dbReference type="GO" id="GO:0044877">
    <property type="term" value="F:protein-containing complex binding"/>
    <property type="evidence" value="ECO:0007669"/>
    <property type="project" value="TreeGrafter"/>
</dbReference>
<protein>
    <recommendedName>
        <fullName evidence="1">NAD-dependent epimerase/dehydratase domain-containing protein</fullName>
    </recommendedName>
</protein>
<feature type="domain" description="NAD-dependent epimerase/dehydratase" evidence="1">
    <location>
        <begin position="3"/>
        <end position="152"/>
    </location>
</feature>
<keyword evidence="3" id="KW-1185">Reference proteome</keyword>
<dbReference type="RefSeq" id="WP_189491013.1">
    <property type="nucleotide sequence ID" value="NZ_BMZG01000002.1"/>
</dbReference>
<dbReference type="AlphaFoldDB" id="A0A8J3FZC6"/>
<dbReference type="Gene3D" id="3.40.50.720">
    <property type="entry name" value="NAD(P)-binding Rossmann-like Domain"/>
    <property type="match status" value="1"/>
</dbReference>
<evidence type="ECO:0000259" key="1">
    <source>
        <dbReference type="Pfam" id="PF01370"/>
    </source>
</evidence>
<reference evidence="2" key="1">
    <citation type="journal article" date="2014" name="Int. J. Syst. Evol. Microbiol.">
        <title>Complete genome sequence of Corynebacterium casei LMG S-19264T (=DSM 44701T), isolated from a smear-ripened cheese.</title>
        <authorList>
            <consortium name="US DOE Joint Genome Institute (JGI-PGF)"/>
            <person name="Walter F."/>
            <person name="Albersmeier A."/>
            <person name="Kalinowski J."/>
            <person name="Ruckert C."/>
        </authorList>
    </citation>
    <scope>NUCLEOTIDE SEQUENCE</scope>
    <source>
        <strain evidence="2">KCTC 32501</strain>
    </source>
</reference>
<dbReference type="InterPro" id="IPR036291">
    <property type="entry name" value="NAD(P)-bd_dom_sf"/>
</dbReference>
<accession>A0A8J3FZC6</accession>
<dbReference type="Proteomes" id="UP000614287">
    <property type="component" value="Unassembled WGS sequence"/>
</dbReference>
<comment type="caution">
    <text evidence="2">The sequence shown here is derived from an EMBL/GenBank/DDBJ whole genome shotgun (WGS) entry which is preliminary data.</text>
</comment>
<sequence length="293" mass="31141">MNVLVCGARGFIGSYIVASLEATGHNVVRGVSSNAGVDEVLVDYARDTDPAVWLPRLVGIDAVVNAVGVLRDLSKRPMLAVHSDTPKALFDACAKAGVRRVVQISALGIENSDSRYARTKRAADEHLWQLNDSGVLDGMVLRPSVVFGAGDDSSSLFVNMSKLPVLLLPRAVMQTRAQPVAVGELAEVVAKLLSTEHLSRTGLIECVGPELLTLAAFIGSLREQTGKSAAFTCAIPDWLTQLSAKMGDAVPVTPWGTDALSLLANDNASDSKAFEELLGRAPTHYRDLFATFG</sequence>
<proteinExistence type="predicted"/>
<dbReference type="InterPro" id="IPR051207">
    <property type="entry name" value="ComplexI_NDUFA9_subunit"/>
</dbReference>